<dbReference type="RefSeq" id="XP_066922574.1">
    <property type="nucleotide sequence ID" value="XM_067066473.1"/>
</dbReference>
<dbReference type="HAMAP" id="MF_01151">
    <property type="entry name" value="GrpE"/>
    <property type="match status" value="1"/>
</dbReference>
<dbReference type="InterPro" id="IPR009012">
    <property type="entry name" value="GrpE_head"/>
</dbReference>
<dbReference type="PANTHER" id="PTHR21237">
    <property type="entry name" value="GRPE PROTEIN"/>
    <property type="match status" value="1"/>
</dbReference>
<dbReference type="Gene3D" id="2.30.22.10">
    <property type="entry name" value="Head domain of nucleotide exchange factor GrpE"/>
    <property type="match status" value="1"/>
</dbReference>
<organism evidence="7 8">
    <name type="scientific">Clytia hemisphaerica</name>
    <dbReference type="NCBI Taxonomy" id="252671"/>
    <lineage>
        <taxon>Eukaryota</taxon>
        <taxon>Metazoa</taxon>
        <taxon>Cnidaria</taxon>
        <taxon>Hydrozoa</taxon>
        <taxon>Hydroidolina</taxon>
        <taxon>Leptothecata</taxon>
        <taxon>Obeliida</taxon>
        <taxon>Clytiidae</taxon>
        <taxon>Clytia</taxon>
    </lineage>
</organism>
<comment type="subcellular location">
    <subcellularLocation>
        <location evidence="1 4">Mitochondrion matrix</location>
    </subcellularLocation>
</comment>
<dbReference type="GO" id="GO:0006457">
    <property type="term" value="P:protein folding"/>
    <property type="evidence" value="ECO:0007669"/>
    <property type="project" value="InterPro"/>
</dbReference>
<evidence type="ECO:0000256" key="3">
    <source>
        <dbReference type="ARBA" id="ARBA00023186"/>
    </source>
</evidence>
<name>A0A7M5WLF7_9CNID</name>
<dbReference type="PANTHER" id="PTHR21237:SF23">
    <property type="entry name" value="GRPE PROTEIN HOMOLOG, MITOCHONDRIAL"/>
    <property type="match status" value="1"/>
</dbReference>
<evidence type="ECO:0000256" key="4">
    <source>
        <dbReference type="RuleBase" id="RU000640"/>
    </source>
</evidence>
<dbReference type="PROSITE" id="PS01071">
    <property type="entry name" value="GRPE"/>
    <property type="match status" value="1"/>
</dbReference>
<keyword evidence="4" id="KW-0496">Mitochondrion</keyword>
<comment type="similarity">
    <text evidence="2 5">Belongs to the GrpE family.</text>
</comment>
<accession>A0A7M5WLF7</accession>
<evidence type="ECO:0000256" key="1">
    <source>
        <dbReference type="ARBA" id="ARBA00004305"/>
    </source>
</evidence>
<evidence type="ECO:0000256" key="6">
    <source>
        <dbReference type="SAM" id="Coils"/>
    </source>
</evidence>
<evidence type="ECO:0000256" key="5">
    <source>
        <dbReference type="RuleBase" id="RU004478"/>
    </source>
</evidence>
<dbReference type="AlphaFoldDB" id="A0A7M5WLF7"/>
<dbReference type="InterPro" id="IPR013805">
    <property type="entry name" value="GrpE_CC"/>
</dbReference>
<dbReference type="PRINTS" id="PR00773">
    <property type="entry name" value="GRPEPROTEIN"/>
</dbReference>
<keyword evidence="6" id="KW-0175">Coiled coil</keyword>
<proteinExistence type="inferred from homology"/>
<dbReference type="GO" id="GO:0051087">
    <property type="term" value="F:protein-folding chaperone binding"/>
    <property type="evidence" value="ECO:0007669"/>
    <property type="project" value="InterPro"/>
</dbReference>
<dbReference type="Pfam" id="PF01025">
    <property type="entry name" value="GrpE"/>
    <property type="match status" value="1"/>
</dbReference>
<keyword evidence="3 4" id="KW-0143">Chaperone</keyword>
<dbReference type="SUPFAM" id="SSF51064">
    <property type="entry name" value="Head domain of nucleotide exchange factor GrpE"/>
    <property type="match status" value="1"/>
</dbReference>
<dbReference type="CDD" id="cd00446">
    <property type="entry name" value="GrpE"/>
    <property type="match status" value="1"/>
</dbReference>
<keyword evidence="8" id="KW-1185">Reference proteome</keyword>
<sequence length="212" mass="24167">MSLAASNRLFNILRITTRHSPNKLQFYRGLLVNTTLRSESAAKEEEPSSEHEKILAEKTKEIEDAKKEAGDFKDKYMRALAENENIMKRNQKFLADAKLYAVQSFSKDLLDISDVLEKATESVSQEELKANKELNDLYQGLTMTYTELHKVFVKHGLEKEDPLGQKFDPNFHEAVFQMPDPQKEKGSVAVVQKVGYRLHGRTLRPAIVGVVQ</sequence>
<dbReference type="GO" id="GO:0001405">
    <property type="term" value="C:PAM complex, Tim23 associated import motor"/>
    <property type="evidence" value="ECO:0007669"/>
    <property type="project" value="TreeGrafter"/>
</dbReference>
<dbReference type="Proteomes" id="UP000594262">
    <property type="component" value="Unplaced"/>
</dbReference>
<dbReference type="FunFam" id="2.30.22.10:FF:000002">
    <property type="entry name" value="GrpE protein homolog"/>
    <property type="match status" value="1"/>
</dbReference>
<dbReference type="Gene3D" id="3.90.20.20">
    <property type="match status" value="1"/>
</dbReference>
<dbReference type="GO" id="GO:0051082">
    <property type="term" value="F:unfolded protein binding"/>
    <property type="evidence" value="ECO:0007669"/>
    <property type="project" value="TreeGrafter"/>
</dbReference>
<evidence type="ECO:0000313" key="8">
    <source>
        <dbReference type="Proteomes" id="UP000594262"/>
    </source>
</evidence>
<comment type="function">
    <text evidence="4">Essential component of the PAM complex, a complex required for the translocation of transit peptide-containing proteins from the inner membrane into the mitochondrial matrix in an ATP-dependent manner.</text>
</comment>
<reference evidence="7" key="1">
    <citation type="submission" date="2021-01" db="UniProtKB">
        <authorList>
            <consortium name="EnsemblMetazoa"/>
        </authorList>
    </citation>
    <scope>IDENTIFICATION</scope>
</reference>
<dbReference type="GeneID" id="136809906"/>
<evidence type="ECO:0000313" key="7">
    <source>
        <dbReference type="EnsemblMetazoa" id="CLYHEMP009429.1"/>
    </source>
</evidence>
<dbReference type="EnsemblMetazoa" id="CLYHEMT009429.1">
    <property type="protein sequence ID" value="CLYHEMP009429.1"/>
    <property type="gene ID" value="CLYHEMG009429"/>
</dbReference>
<evidence type="ECO:0000256" key="2">
    <source>
        <dbReference type="ARBA" id="ARBA00009054"/>
    </source>
</evidence>
<dbReference type="GO" id="GO:0030150">
    <property type="term" value="P:protein import into mitochondrial matrix"/>
    <property type="evidence" value="ECO:0007669"/>
    <property type="project" value="TreeGrafter"/>
</dbReference>
<dbReference type="InterPro" id="IPR000740">
    <property type="entry name" value="GrpE"/>
</dbReference>
<protein>
    <recommendedName>
        <fullName evidence="4">GrpE protein homolog</fullName>
    </recommendedName>
</protein>
<feature type="coiled-coil region" evidence="6">
    <location>
        <begin position="48"/>
        <end position="82"/>
    </location>
</feature>
<dbReference type="SUPFAM" id="SSF58014">
    <property type="entry name" value="Coiled-coil domain of nucleotide exchange factor GrpE"/>
    <property type="match status" value="1"/>
</dbReference>
<dbReference type="GO" id="GO:0042803">
    <property type="term" value="F:protein homodimerization activity"/>
    <property type="evidence" value="ECO:0007669"/>
    <property type="project" value="InterPro"/>
</dbReference>
<dbReference type="GO" id="GO:0000774">
    <property type="term" value="F:adenyl-nucleotide exchange factor activity"/>
    <property type="evidence" value="ECO:0007669"/>
    <property type="project" value="InterPro"/>
</dbReference>